<gene>
    <name evidence="6" type="ORF">URODEC1_LOCUS7558</name>
</gene>
<evidence type="ECO:0000259" key="4">
    <source>
        <dbReference type="Pfam" id="PF07731"/>
    </source>
</evidence>
<dbReference type="InterPro" id="IPR008972">
    <property type="entry name" value="Cupredoxin"/>
</dbReference>
<evidence type="ECO:0008006" key="8">
    <source>
        <dbReference type="Google" id="ProtNLM"/>
    </source>
</evidence>
<comment type="similarity">
    <text evidence="1">Belongs to the multicopper oxidase family.</text>
</comment>
<accession>A0ABC8VWQ3</accession>
<dbReference type="InterPro" id="IPR045087">
    <property type="entry name" value="Cu-oxidase_fam"/>
</dbReference>
<dbReference type="InterPro" id="IPR034273">
    <property type="entry name" value="CuRO_1_AAO-like"/>
</dbReference>
<dbReference type="CDD" id="cd13846">
    <property type="entry name" value="CuRO_1_AAO_like_1"/>
    <property type="match status" value="1"/>
</dbReference>
<dbReference type="PANTHER" id="PTHR11709:SF115">
    <property type="entry name" value="OS07G0119400 PROTEIN"/>
    <property type="match status" value="1"/>
</dbReference>
<feature type="signal peptide" evidence="2">
    <location>
        <begin position="1"/>
        <end position="20"/>
    </location>
</feature>
<reference evidence="6 7" key="2">
    <citation type="submission" date="2024-10" db="EMBL/GenBank/DDBJ databases">
        <authorList>
            <person name="Ryan C."/>
        </authorList>
    </citation>
    <scope>NUCLEOTIDE SEQUENCE [LARGE SCALE GENOMIC DNA]</scope>
</reference>
<keyword evidence="7" id="KW-1185">Reference proteome</keyword>
<organism evidence="6 7">
    <name type="scientific">Urochloa decumbens</name>
    <dbReference type="NCBI Taxonomy" id="240449"/>
    <lineage>
        <taxon>Eukaryota</taxon>
        <taxon>Viridiplantae</taxon>
        <taxon>Streptophyta</taxon>
        <taxon>Embryophyta</taxon>
        <taxon>Tracheophyta</taxon>
        <taxon>Spermatophyta</taxon>
        <taxon>Magnoliopsida</taxon>
        <taxon>Liliopsida</taxon>
        <taxon>Poales</taxon>
        <taxon>Poaceae</taxon>
        <taxon>PACMAD clade</taxon>
        <taxon>Panicoideae</taxon>
        <taxon>Panicodae</taxon>
        <taxon>Paniceae</taxon>
        <taxon>Melinidinae</taxon>
        <taxon>Urochloa</taxon>
    </lineage>
</organism>
<name>A0ABC8VWQ3_9POAL</name>
<reference evidence="7" key="1">
    <citation type="submission" date="2024-06" db="EMBL/GenBank/DDBJ databases">
        <authorList>
            <person name="Ryan C."/>
        </authorList>
    </citation>
    <scope>NUCLEOTIDE SEQUENCE [LARGE SCALE GENOMIC DNA]</scope>
</reference>
<dbReference type="InterPro" id="IPR011706">
    <property type="entry name" value="Cu-oxidase_C"/>
</dbReference>
<dbReference type="SUPFAM" id="SSF49503">
    <property type="entry name" value="Cupredoxins"/>
    <property type="match status" value="3"/>
</dbReference>
<evidence type="ECO:0000259" key="3">
    <source>
        <dbReference type="Pfam" id="PF00394"/>
    </source>
</evidence>
<dbReference type="Gene3D" id="2.60.40.420">
    <property type="entry name" value="Cupredoxins - blue copper proteins"/>
    <property type="match status" value="3"/>
</dbReference>
<dbReference type="Pfam" id="PF07731">
    <property type="entry name" value="Cu-oxidase_2"/>
    <property type="match status" value="1"/>
</dbReference>
<feature type="domain" description="Plastocyanin-like" evidence="3">
    <location>
        <begin position="157"/>
        <end position="281"/>
    </location>
</feature>
<keyword evidence="2" id="KW-0732">Signal</keyword>
<evidence type="ECO:0000313" key="6">
    <source>
        <dbReference type="EMBL" id="CAL4898047.1"/>
    </source>
</evidence>
<feature type="domain" description="Plastocyanin-like" evidence="5">
    <location>
        <begin position="31"/>
        <end position="144"/>
    </location>
</feature>
<dbReference type="AlphaFoldDB" id="A0ABC8VWQ3"/>
<evidence type="ECO:0000256" key="2">
    <source>
        <dbReference type="SAM" id="SignalP"/>
    </source>
</evidence>
<evidence type="ECO:0000256" key="1">
    <source>
        <dbReference type="ARBA" id="ARBA00010609"/>
    </source>
</evidence>
<feature type="domain" description="Plastocyanin-like" evidence="4">
    <location>
        <begin position="347"/>
        <end position="483"/>
    </location>
</feature>
<sequence>MAPFLLLLAVAALLLASSGADDPYRYFTWTVTYGPISPLGTPQQGILINGQFPGPRIDCVTNDNLVVNVINNLDEPFVLTWNGIKQRKNSWQDGVAGTNCGIPPGGNYTYRFQAKDQIGTFFYFPSLSLHRAAGGFGALNVYQRPAISVPYPPPDGDFTLLVGDWYAAGNTHADLRRTLDATGAALPPPDGLLINGERSAGVFVGDGGGTYLFRVSNVGLRASVNVRVQGHTLRLVEVEGTHPVQNVYDSLDVHAGQSLAFLVTLDQPPLDYAVVASTRFTPTILTAARSLRWNLTASAARPNPQGSFHYGAIPASRTLVLASSAPVLADGRRRCAVNGVSFVVPDTPLKLADSYGIADVIEWDTLPARPDAAAVPRAGTPVLRLGLHEFVEVVFQNTEDELQSWHLELLGCRYGDGQWNETQRQTYNLVDAQARHTVQVYPNGWSAILVSLDNDGMWNLRSAIWDRQYLGQQLYLRVWTPEQSFSNEYAIPANAILCGKAAGLPH</sequence>
<dbReference type="InterPro" id="IPR011707">
    <property type="entry name" value="Cu-oxidase-like_N"/>
</dbReference>
<dbReference type="Proteomes" id="UP001497457">
    <property type="component" value="Chromosome 11b"/>
</dbReference>
<dbReference type="Pfam" id="PF07732">
    <property type="entry name" value="Cu-oxidase_3"/>
    <property type="match status" value="1"/>
</dbReference>
<proteinExistence type="inferred from homology"/>
<dbReference type="PANTHER" id="PTHR11709">
    <property type="entry name" value="MULTI-COPPER OXIDASE"/>
    <property type="match status" value="1"/>
</dbReference>
<dbReference type="InterPro" id="IPR001117">
    <property type="entry name" value="Cu-oxidase_2nd"/>
</dbReference>
<evidence type="ECO:0000313" key="7">
    <source>
        <dbReference type="Proteomes" id="UP001497457"/>
    </source>
</evidence>
<feature type="chain" id="PRO_5044745674" description="L-ascorbate oxidase" evidence="2">
    <location>
        <begin position="21"/>
        <end position="506"/>
    </location>
</feature>
<protein>
    <recommendedName>
        <fullName evidence="8">L-ascorbate oxidase</fullName>
    </recommendedName>
</protein>
<dbReference type="EMBL" id="OZ075121">
    <property type="protein sequence ID" value="CAL4898047.1"/>
    <property type="molecule type" value="Genomic_DNA"/>
</dbReference>
<evidence type="ECO:0000259" key="5">
    <source>
        <dbReference type="Pfam" id="PF07732"/>
    </source>
</evidence>
<dbReference type="Pfam" id="PF00394">
    <property type="entry name" value="Cu-oxidase"/>
    <property type="match status" value="1"/>
</dbReference>